<organism evidence="2 3">
    <name type="scientific">Eumeta variegata</name>
    <name type="common">Bagworm moth</name>
    <name type="synonym">Eumeta japonica</name>
    <dbReference type="NCBI Taxonomy" id="151549"/>
    <lineage>
        <taxon>Eukaryota</taxon>
        <taxon>Metazoa</taxon>
        <taxon>Ecdysozoa</taxon>
        <taxon>Arthropoda</taxon>
        <taxon>Hexapoda</taxon>
        <taxon>Insecta</taxon>
        <taxon>Pterygota</taxon>
        <taxon>Neoptera</taxon>
        <taxon>Endopterygota</taxon>
        <taxon>Lepidoptera</taxon>
        <taxon>Glossata</taxon>
        <taxon>Ditrysia</taxon>
        <taxon>Tineoidea</taxon>
        <taxon>Psychidae</taxon>
        <taxon>Oiketicinae</taxon>
        <taxon>Eumeta</taxon>
    </lineage>
</organism>
<accession>A0A4C1ZT83</accession>
<dbReference type="AlphaFoldDB" id="A0A4C1ZT83"/>
<feature type="compositionally biased region" description="Basic and acidic residues" evidence="1">
    <location>
        <begin position="44"/>
        <end position="55"/>
    </location>
</feature>
<dbReference type="Proteomes" id="UP000299102">
    <property type="component" value="Unassembled WGS sequence"/>
</dbReference>
<keyword evidence="3" id="KW-1185">Reference proteome</keyword>
<proteinExistence type="predicted"/>
<feature type="region of interest" description="Disordered" evidence="1">
    <location>
        <begin position="44"/>
        <end position="63"/>
    </location>
</feature>
<evidence type="ECO:0000256" key="1">
    <source>
        <dbReference type="SAM" id="MobiDB-lite"/>
    </source>
</evidence>
<protein>
    <submittedName>
        <fullName evidence="2">Uncharacterized protein</fullName>
    </submittedName>
</protein>
<reference evidence="2 3" key="1">
    <citation type="journal article" date="2019" name="Commun. Biol.">
        <title>The bagworm genome reveals a unique fibroin gene that provides high tensile strength.</title>
        <authorList>
            <person name="Kono N."/>
            <person name="Nakamura H."/>
            <person name="Ohtoshi R."/>
            <person name="Tomita M."/>
            <person name="Numata K."/>
            <person name="Arakawa K."/>
        </authorList>
    </citation>
    <scope>NUCLEOTIDE SEQUENCE [LARGE SCALE GENOMIC DNA]</scope>
</reference>
<evidence type="ECO:0000313" key="2">
    <source>
        <dbReference type="EMBL" id="GBP89963.1"/>
    </source>
</evidence>
<name>A0A4C1ZT83_EUMVA</name>
<evidence type="ECO:0000313" key="3">
    <source>
        <dbReference type="Proteomes" id="UP000299102"/>
    </source>
</evidence>
<comment type="caution">
    <text evidence="2">The sequence shown here is derived from an EMBL/GenBank/DDBJ whole genome shotgun (WGS) entry which is preliminary data.</text>
</comment>
<sequence length="114" mass="12887">MQRGLVEQRSHWRTIENDLSDYDGVSKRDTRPAACVQTICENKKTLERPESKDNDLESGGQNASRGLKRFMQSFSNPIASTVYGAEGRFFQALTPWPEAFGRCTSSRALSHFID</sequence>
<dbReference type="EMBL" id="BGZK01002047">
    <property type="protein sequence ID" value="GBP89963.1"/>
    <property type="molecule type" value="Genomic_DNA"/>
</dbReference>
<gene>
    <name evidence="2" type="ORF">EVAR_63676_1</name>
</gene>